<dbReference type="EMBL" id="MSFN02000002">
    <property type="protein sequence ID" value="PTU23476.1"/>
    <property type="molecule type" value="Genomic_DNA"/>
</dbReference>
<comment type="caution">
    <text evidence="1">The sequence shown here is derived from an EMBL/GenBank/DDBJ whole genome shotgun (WGS) entry which is preliminary data.</text>
</comment>
<gene>
    <name evidence="1" type="ORF">P175DRAFT_0500031</name>
</gene>
<proteinExistence type="predicted"/>
<sequence length="85" mass="10067">MWLRYSLSIPTVMPKPSIRRIPFACRTVEDIRDELDPFLNEARAFRRIDELCNSSEKIYFPQFHGVGYRRSLRQNPASLFTINAF</sequence>
<accession>A0A2T5M4P6</accession>
<dbReference type="AlphaFoldDB" id="A0A2T5M4P6"/>
<organism evidence="1 2">
    <name type="scientific">Aspergillus ochraceoroseus IBT 24754</name>
    <dbReference type="NCBI Taxonomy" id="1392256"/>
    <lineage>
        <taxon>Eukaryota</taxon>
        <taxon>Fungi</taxon>
        <taxon>Dikarya</taxon>
        <taxon>Ascomycota</taxon>
        <taxon>Pezizomycotina</taxon>
        <taxon>Eurotiomycetes</taxon>
        <taxon>Eurotiomycetidae</taxon>
        <taxon>Eurotiales</taxon>
        <taxon>Aspergillaceae</taxon>
        <taxon>Aspergillus</taxon>
        <taxon>Aspergillus subgen. Nidulantes</taxon>
    </lineage>
</organism>
<protein>
    <submittedName>
        <fullName evidence="1">Uncharacterized protein</fullName>
    </submittedName>
</protein>
<dbReference type="GeneID" id="63813748"/>
<dbReference type="VEuPathDB" id="FungiDB:P175DRAFT_0500031"/>
<name>A0A2T5M4P6_9EURO</name>
<evidence type="ECO:0000313" key="1">
    <source>
        <dbReference type="EMBL" id="PTU23476.1"/>
    </source>
</evidence>
<dbReference type="OrthoDB" id="4138941at2759"/>
<dbReference type="Proteomes" id="UP000244073">
    <property type="component" value="Unassembled WGS sequence"/>
</dbReference>
<dbReference type="RefSeq" id="XP_040754868.1">
    <property type="nucleotide sequence ID" value="XM_040896866.1"/>
</dbReference>
<evidence type="ECO:0000313" key="2">
    <source>
        <dbReference type="Proteomes" id="UP000244073"/>
    </source>
</evidence>
<reference evidence="1 2" key="1">
    <citation type="journal article" date="2018" name="Proc. Natl. Acad. Sci. U.S.A.">
        <title>Linking secondary metabolites to gene clusters through genome sequencing of six diverse Aspergillus species.</title>
        <authorList>
            <person name="Kaerboelling I."/>
            <person name="Vesth T.C."/>
            <person name="Frisvad J.C."/>
            <person name="Nybo J.L."/>
            <person name="Theobald S."/>
            <person name="Kuo A."/>
            <person name="Bowyer P."/>
            <person name="Matsuda Y."/>
            <person name="Mondo S."/>
            <person name="Lyhne E.K."/>
            <person name="Kogle M.E."/>
            <person name="Clum A."/>
            <person name="Lipzen A."/>
            <person name="Salamov A."/>
            <person name="Ngan C.Y."/>
            <person name="Daum C."/>
            <person name="Chiniquy J."/>
            <person name="Barry K."/>
            <person name="LaButti K."/>
            <person name="Haridas S."/>
            <person name="Simmons B.A."/>
            <person name="Magnuson J.K."/>
            <person name="Mortensen U.H."/>
            <person name="Larsen T.O."/>
            <person name="Grigoriev I.V."/>
            <person name="Baker S.E."/>
            <person name="Andersen M.R."/>
        </authorList>
    </citation>
    <scope>NUCLEOTIDE SEQUENCE [LARGE SCALE GENOMIC DNA]</scope>
    <source>
        <strain evidence="1 2">IBT 24754</strain>
    </source>
</reference>